<comment type="caution">
    <text evidence="2">The sequence shown here is derived from an EMBL/GenBank/DDBJ whole genome shotgun (WGS) entry which is preliminary data.</text>
</comment>
<dbReference type="Proteomes" id="UP000193719">
    <property type="component" value="Unassembled WGS sequence"/>
</dbReference>
<keyword evidence="1" id="KW-0472">Membrane</keyword>
<reference evidence="2 3" key="1">
    <citation type="submission" date="2016-08" db="EMBL/GenBank/DDBJ databases">
        <title>Genomes of anaerobic fungi encode conserved fungal cellulosomes for biomass hydrolysis.</title>
        <authorList>
            <consortium name="DOE Joint Genome Institute"/>
            <person name="Haitjema C.H."/>
            <person name="Gilmore S.P."/>
            <person name="Henske J.K."/>
            <person name="Solomon K.V."/>
            <person name="De Groot R."/>
            <person name="Kuo A."/>
            <person name="Mondo S.J."/>
            <person name="Salamov A.A."/>
            <person name="Labutti K."/>
            <person name="Zhao Z."/>
            <person name="Chiniquy J."/>
            <person name="Barry K."/>
            <person name="Brewer H.M."/>
            <person name="Purvine S.O."/>
            <person name="Wright A.T."/>
            <person name="Boxma B."/>
            <person name="Van Alen T."/>
            <person name="Hackstein J.H."/>
            <person name="Baker S.E."/>
            <person name="Grigoriev I.V."/>
            <person name="O'Malley M.A."/>
        </authorList>
    </citation>
    <scope>NUCLEOTIDE SEQUENCE [LARGE SCALE GENOMIC DNA]</scope>
    <source>
        <strain evidence="3">finn</strain>
    </source>
</reference>
<evidence type="ECO:0000313" key="2">
    <source>
        <dbReference type="EMBL" id="ORX50006.1"/>
    </source>
</evidence>
<gene>
    <name evidence="2" type="ORF">BCR36DRAFT_244530</name>
</gene>
<keyword evidence="1" id="KW-1133">Transmembrane helix</keyword>
<feature type="transmembrane region" description="Helical" evidence="1">
    <location>
        <begin position="173"/>
        <end position="194"/>
    </location>
</feature>
<feature type="non-terminal residue" evidence="2">
    <location>
        <position position="216"/>
    </location>
</feature>
<evidence type="ECO:0000313" key="3">
    <source>
        <dbReference type="Proteomes" id="UP000193719"/>
    </source>
</evidence>
<organism evidence="2 3">
    <name type="scientific">Piromyces finnis</name>
    <dbReference type="NCBI Taxonomy" id="1754191"/>
    <lineage>
        <taxon>Eukaryota</taxon>
        <taxon>Fungi</taxon>
        <taxon>Fungi incertae sedis</taxon>
        <taxon>Chytridiomycota</taxon>
        <taxon>Chytridiomycota incertae sedis</taxon>
        <taxon>Neocallimastigomycetes</taxon>
        <taxon>Neocallimastigales</taxon>
        <taxon>Neocallimastigaceae</taxon>
        <taxon>Piromyces</taxon>
    </lineage>
</organism>
<proteinExistence type="predicted"/>
<protein>
    <submittedName>
        <fullName evidence="2">Uncharacterized protein</fullName>
    </submittedName>
</protein>
<dbReference type="AlphaFoldDB" id="A0A1Y1V8Y5"/>
<sequence>NYENREVFNKLTNGLSDIHTGFQSAYVVSRVKYDIRLTSLGLVTNNQDVIDYYMDDLKTNFQFLETRYVPNIYKRHSIKPLGFHTVKPINNDVVDEINDENYYLNIVRLYNNARLYLEKFNKTTHENPLDLLNEPLLRYFKANSNSKFGPIFMKAVDLVVADNIKSINRLLRFIYIVLAVDAFIEIVIIFGVIIPSSNKCIETLKGAFTIFKYIPK</sequence>
<reference evidence="2 3" key="2">
    <citation type="submission" date="2016-08" db="EMBL/GenBank/DDBJ databases">
        <title>Pervasive Adenine N6-methylation of Active Genes in Fungi.</title>
        <authorList>
            <consortium name="DOE Joint Genome Institute"/>
            <person name="Mondo S.J."/>
            <person name="Dannebaum R.O."/>
            <person name="Kuo R.C."/>
            <person name="Labutti K."/>
            <person name="Haridas S."/>
            <person name="Kuo A."/>
            <person name="Salamov A."/>
            <person name="Ahrendt S.R."/>
            <person name="Lipzen A."/>
            <person name="Sullivan W."/>
            <person name="Andreopoulos W.B."/>
            <person name="Clum A."/>
            <person name="Lindquist E."/>
            <person name="Daum C."/>
            <person name="Ramamoorthy G.K."/>
            <person name="Gryganskyi A."/>
            <person name="Culley D."/>
            <person name="Magnuson J.K."/>
            <person name="James T.Y."/>
            <person name="O'Malley M.A."/>
            <person name="Stajich J.E."/>
            <person name="Spatafora J.W."/>
            <person name="Visel A."/>
            <person name="Grigoriev I.V."/>
        </authorList>
    </citation>
    <scope>NUCLEOTIDE SEQUENCE [LARGE SCALE GENOMIC DNA]</scope>
    <source>
        <strain evidence="3">finn</strain>
    </source>
</reference>
<dbReference type="EMBL" id="MCFH01000022">
    <property type="protein sequence ID" value="ORX50006.1"/>
    <property type="molecule type" value="Genomic_DNA"/>
</dbReference>
<keyword evidence="3" id="KW-1185">Reference proteome</keyword>
<name>A0A1Y1V8Y5_9FUNG</name>
<evidence type="ECO:0000256" key="1">
    <source>
        <dbReference type="SAM" id="Phobius"/>
    </source>
</evidence>
<keyword evidence="1" id="KW-0812">Transmembrane</keyword>
<accession>A0A1Y1V8Y5</accession>
<feature type="non-terminal residue" evidence="2">
    <location>
        <position position="1"/>
    </location>
</feature>